<evidence type="ECO:0000313" key="2">
    <source>
        <dbReference type="Proteomes" id="UP000216752"/>
    </source>
</evidence>
<keyword evidence="2" id="KW-1185">Reference proteome</keyword>
<name>A0ABZ3IMS4_9FIRM</name>
<protein>
    <submittedName>
        <fullName evidence="1">Uncharacterized protein</fullName>
    </submittedName>
</protein>
<dbReference type="EMBL" id="CP155573">
    <property type="protein sequence ID" value="XFO66777.1"/>
    <property type="molecule type" value="Genomic_DNA"/>
</dbReference>
<dbReference type="RefSeq" id="WP_094606323.1">
    <property type="nucleotide sequence ID" value="NZ_CP155573.1"/>
</dbReference>
<sequence>MSTYRWILKESWPVEQGQRLIFQDSPRNTHIVDTTITKNIDEVINKVETERWSLNELLLFLNQYSNT</sequence>
<organism evidence="1 2">
    <name type="scientific">Sporomusa silvacetica DSM 10669</name>
    <dbReference type="NCBI Taxonomy" id="1123289"/>
    <lineage>
        <taxon>Bacteria</taxon>
        <taxon>Bacillati</taxon>
        <taxon>Bacillota</taxon>
        <taxon>Negativicutes</taxon>
        <taxon>Selenomonadales</taxon>
        <taxon>Sporomusaceae</taxon>
        <taxon>Sporomusa</taxon>
    </lineage>
</organism>
<accession>A0ABZ3IMS4</accession>
<reference evidence="1" key="1">
    <citation type="submission" date="2024-05" db="EMBL/GenBank/DDBJ databases">
        <title>Isolation and characterization of Sporomusa carbonis sp. nov., a carboxydotrophic hydrogenogen in the genus of Sporomusa isolated from a charcoal burning pile.</title>
        <authorList>
            <person name="Boeer T."/>
            <person name="Rosenbaum F."/>
            <person name="Eysell L."/>
            <person name="Mueller V."/>
            <person name="Daniel R."/>
            <person name="Poehlein A."/>
        </authorList>
    </citation>
    <scope>NUCLEOTIDE SEQUENCE [LARGE SCALE GENOMIC DNA]</scope>
    <source>
        <strain evidence="1">DSM 10669</strain>
    </source>
</reference>
<dbReference type="Proteomes" id="UP000216752">
    <property type="component" value="Chromosome"/>
</dbReference>
<evidence type="ECO:0000313" key="1">
    <source>
        <dbReference type="EMBL" id="XFO66777.1"/>
    </source>
</evidence>
<gene>
    <name evidence="1" type="ORF">SPSIL_029370</name>
</gene>
<proteinExistence type="predicted"/>